<gene>
    <name evidence="1" type="ORF">QJS35_24825</name>
</gene>
<name>A0ABV1KZX2_9BACL</name>
<proteinExistence type="predicted"/>
<reference evidence="1 2" key="1">
    <citation type="journal article" date="2023" name="Genome Announc.">
        <title>Pan-Genome Analyses of the Genus Cohnella and Proposal of the Novel Species Cohnella silvisoli sp. nov., Isolated from Forest Soil.</title>
        <authorList>
            <person name="Wang C."/>
            <person name="Mao L."/>
            <person name="Bao G."/>
            <person name="Zhu H."/>
        </authorList>
    </citation>
    <scope>NUCLEOTIDE SEQUENCE [LARGE SCALE GENOMIC DNA]</scope>
    <source>
        <strain evidence="1 2">NL03-T5-1</strain>
    </source>
</reference>
<sequence>MINQISDLKLREVLNTVVTSPHQFENDEIISAVSNYTPSHSCNSAALRYVAIIAHIAFFREDLERSLLKIAVRPLYYYGISDPKAAVGWIQNNIKVTNIFSRQGDYVTTKFGKKWIENNLVKKQEMIGEIINEIIKEDEENPLVIL</sequence>
<comment type="caution">
    <text evidence="1">The sequence shown here is derived from an EMBL/GenBank/DDBJ whole genome shotgun (WGS) entry which is preliminary data.</text>
</comment>
<dbReference type="Proteomes" id="UP001493487">
    <property type="component" value="Unassembled WGS sequence"/>
</dbReference>
<accession>A0ABV1KZX2</accession>
<evidence type="ECO:0000313" key="1">
    <source>
        <dbReference type="EMBL" id="MEQ4485615.1"/>
    </source>
</evidence>
<dbReference type="EMBL" id="JASKHM010000016">
    <property type="protein sequence ID" value="MEQ4485615.1"/>
    <property type="molecule type" value="Genomic_DNA"/>
</dbReference>
<dbReference type="RefSeq" id="WP_232188109.1">
    <property type="nucleotide sequence ID" value="NZ_JAIOAP010000015.1"/>
</dbReference>
<protein>
    <submittedName>
        <fullName evidence="1">Uncharacterized protein</fullName>
    </submittedName>
</protein>
<organism evidence="1 2">
    <name type="scientific">Cohnella silvisoli</name>
    <dbReference type="NCBI Taxonomy" id="2873699"/>
    <lineage>
        <taxon>Bacteria</taxon>
        <taxon>Bacillati</taxon>
        <taxon>Bacillota</taxon>
        <taxon>Bacilli</taxon>
        <taxon>Bacillales</taxon>
        <taxon>Paenibacillaceae</taxon>
        <taxon>Cohnella</taxon>
    </lineage>
</organism>
<evidence type="ECO:0000313" key="2">
    <source>
        <dbReference type="Proteomes" id="UP001493487"/>
    </source>
</evidence>
<keyword evidence="2" id="KW-1185">Reference proteome</keyword>